<dbReference type="Proteomes" id="UP000199301">
    <property type="component" value="Unassembled WGS sequence"/>
</dbReference>
<proteinExistence type="predicted"/>
<sequence>MSSDYALAKTGHMTISPTVRRRILARKLRDMREQAGLTQTETARSLDWKQSKISRIEDCNQGVRVADLLAMLTIYGADAPTREALSTLAREAKRRGWWRSYADALPSWFETYVGLEAEASTISTYEVDVIPGLLQTEEYARADTRATVLDECEENLEQRVQLRLQRQRRFSDESSFALWAVIGEAAIRRPVGGNRVMREQLWHIAKLAESNEVTVQVMPLEAGEHPATGAFTILGFPCAEHPDVVYLESQVGGHYLEEAHQITRYNHVMNHLRAHALDPAESIRVLRTQAEKRAEHDQQHPLA</sequence>
<dbReference type="Gene3D" id="1.10.260.40">
    <property type="entry name" value="lambda repressor-like DNA-binding domains"/>
    <property type="match status" value="1"/>
</dbReference>
<dbReference type="GO" id="GO:0003677">
    <property type="term" value="F:DNA binding"/>
    <property type="evidence" value="ECO:0007669"/>
    <property type="project" value="InterPro"/>
</dbReference>
<evidence type="ECO:0000313" key="2">
    <source>
        <dbReference type="EMBL" id="SDQ82866.1"/>
    </source>
</evidence>
<name>A0A1H1E415_9ACTN</name>
<evidence type="ECO:0000313" key="3">
    <source>
        <dbReference type="Proteomes" id="UP000199301"/>
    </source>
</evidence>
<dbReference type="InterPro" id="IPR001387">
    <property type="entry name" value="Cro/C1-type_HTH"/>
</dbReference>
<reference evidence="3" key="1">
    <citation type="submission" date="2016-10" db="EMBL/GenBank/DDBJ databases">
        <authorList>
            <person name="Varghese N."/>
            <person name="Submissions S."/>
        </authorList>
    </citation>
    <scope>NUCLEOTIDE SEQUENCE [LARGE SCALE GENOMIC DNA]</scope>
    <source>
        <strain evidence="3">DSM 45459</strain>
    </source>
</reference>
<dbReference type="Pfam" id="PF13560">
    <property type="entry name" value="HTH_31"/>
    <property type="match status" value="1"/>
</dbReference>
<keyword evidence="3" id="KW-1185">Reference proteome</keyword>
<gene>
    <name evidence="2" type="ORF">SAMN04489718_2343</name>
</gene>
<evidence type="ECO:0000259" key="1">
    <source>
        <dbReference type="PROSITE" id="PS50943"/>
    </source>
</evidence>
<dbReference type="InterPro" id="IPR043917">
    <property type="entry name" value="DUF5753"/>
</dbReference>
<dbReference type="InterPro" id="IPR010982">
    <property type="entry name" value="Lambda_DNA-bd_dom_sf"/>
</dbReference>
<dbReference type="Pfam" id="PF19054">
    <property type="entry name" value="DUF5753"/>
    <property type="match status" value="1"/>
</dbReference>
<dbReference type="EMBL" id="FNKO01000002">
    <property type="protein sequence ID" value="SDQ82866.1"/>
    <property type="molecule type" value="Genomic_DNA"/>
</dbReference>
<dbReference type="PROSITE" id="PS50943">
    <property type="entry name" value="HTH_CROC1"/>
    <property type="match status" value="1"/>
</dbReference>
<protein>
    <submittedName>
        <fullName evidence="2">Helix-turn-helix domain-containing protein</fullName>
    </submittedName>
</protein>
<dbReference type="SMART" id="SM00530">
    <property type="entry name" value="HTH_XRE"/>
    <property type="match status" value="1"/>
</dbReference>
<dbReference type="CDD" id="cd00093">
    <property type="entry name" value="HTH_XRE"/>
    <property type="match status" value="1"/>
</dbReference>
<accession>A0A1H1E415</accession>
<feature type="domain" description="HTH cro/C1-type" evidence="1">
    <location>
        <begin position="28"/>
        <end position="82"/>
    </location>
</feature>
<dbReference type="AlphaFoldDB" id="A0A1H1E415"/>
<dbReference type="STRING" id="995062.SAMN04489718_2343"/>
<organism evidence="2 3">
    <name type="scientific">Actinopolyspora saharensis</name>
    <dbReference type="NCBI Taxonomy" id="995062"/>
    <lineage>
        <taxon>Bacteria</taxon>
        <taxon>Bacillati</taxon>
        <taxon>Actinomycetota</taxon>
        <taxon>Actinomycetes</taxon>
        <taxon>Actinopolysporales</taxon>
        <taxon>Actinopolysporaceae</taxon>
        <taxon>Actinopolyspora</taxon>
    </lineage>
</organism>
<dbReference type="SUPFAM" id="SSF47413">
    <property type="entry name" value="lambda repressor-like DNA-binding domains"/>
    <property type="match status" value="1"/>
</dbReference>